<sequence length="54" mass="5970">MVDVERKKAILRAEQEFERKENLSRALADRGVTLIGKITSPPPPEPPALDETGV</sequence>
<evidence type="ECO:0000256" key="1">
    <source>
        <dbReference type="SAM" id="MobiDB-lite"/>
    </source>
</evidence>
<gene>
    <name evidence="2" type="ORF">ACFPIE_17790</name>
</gene>
<reference evidence="3" key="1">
    <citation type="journal article" date="2019" name="Int. J. Syst. Evol. Microbiol.">
        <title>The Global Catalogue of Microorganisms (GCM) 10K type strain sequencing project: providing services to taxonomists for standard genome sequencing and annotation.</title>
        <authorList>
            <consortium name="The Broad Institute Genomics Platform"/>
            <consortium name="The Broad Institute Genome Sequencing Center for Infectious Disease"/>
            <person name="Wu L."/>
            <person name="Ma J."/>
        </authorList>
    </citation>
    <scope>NUCLEOTIDE SEQUENCE [LARGE SCALE GENOMIC DNA]</scope>
    <source>
        <strain evidence="3">JCM 12125</strain>
    </source>
</reference>
<protein>
    <submittedName>
        <fullName evidence="2">Uncharacterized protein</fullName>
    </submittedName>
</protein>
<proteinExistence type="predicted"/>
<evidence type="ECO:0000313" key="3">
    <source>
        <dbReference type="Proteomes" id="UP001596152"/>
    </source>
</evidence>
<dbReference type="RefSeq" id="WP_374037822.1">
    <property type="nucleotide sequence ID" value="NZ_CP169082.1"/>
</dbReference>
<feature type="region of interest" description="Disordered" evidence="1">
    <location>
        <begin position="35"/>
        <end position="54"/>
    </location>
</feature>
<keyword evidence="3" id="KW-1185">Reference proteome</keyword>
<organism evidence="2 3">
    <name type="scientific">Brevundimonas staleyi</name>
    <dbReference type="NCBI Taxonomy" id="74326"/>
    <lineage>
        <taxon>Bacteria</taxon>
        <taxon>Pseudomonadati</taxon>
        <taxon>Pseudomonadota</taxon>
        <taxon>Alphaproteobacteria</taxon>
        <taxon>Caulobacterales</taxon>
        <taxon>Caulobacteraceae</taxon>
        <taxon>Brevundimonas</taxon>
    </lineage>
</organism>
<accession>A0ABW0FWR7</accession>
<dbReference type="Proteomes" id="UP001596152">
    <property type="component" value="Unassembled WGS sequence"/>
</dbReference>
<dbReference type="EMBL" id="JBHSLF010000053">
    <property type="protein sequence ID" value="MFC5345771.1"/>
    <property type="molecule type" value="Genomic_DNA"/>
</dbReference>
<comment type="caution">
    <text evidence="2">The sequence shown here is derived from an EMBL/GenBank/DDBJ whole genome shotgun (WGS) entry which is preliminary data.</text>
</comment>
<name>A0ABW0FWR7_9CAUL</name>
<evidence type="ECO:0000313" key="2">
    <source>
        <dbReference type="EMBL" id="MFC5345771.1"/>
    </source>
</evidence>